<evidence type="ECO:0000313" key="6">
    <source>
        <dbReference type="EMBL" id="CAB9513142.1"/>
    </source>
</evidence>
<dbReference type="GO" id="GO:0008270">
    <property type="term" value="F:zinc ion binding"/>
    <property type="evidence" value="ECO:0007669"/>
    <property type="project" value="UniProtKB-KW"/>
</dbReference>
<dbReference type="Pfam" id="PF01753">
    <property type="entry name" value="zf-MYND"/>
    <property type="match status" value="1"/>
</dbReference>
<comment type="caution">
    <text evidence="6">The sequence shown here is derived from an EMBL/GenBank/DDBJ whole genome shotgun (WGS) entry which is preliminary data.</text>
</comment>
<evidence type="ECO:0000256" key="1">
    <source>
        <dbReference type="ARBA" id="ARBA00022723"/>
    </source>
</evidence>
<dbReference type="EMBL" id="CAICTM010000573">
    <property type="protein sequence ID" value="CAB9513142.1"/>
    <property type="molecule type" value="Genomic_DNA"/>
</dbReference>
<keyword evidence="2 4" id="KW-0863">Zinc-finger</keyword>
<protein>
    <recommendedName>
        <fullName evidence="5">MYND-type domain-containing protein</fullName>
    </recommendedName>
</protein>
<feature type="domain" description="MYND-type" evidence="5">
    <location>
        <begin position="140"/>
        <end position="181"/>
    </location>
</feature>
<dbReference type="Proteomes" id="UP001153069">
    <property type="component" value="Unassembled WGS sequence"/>
</dbReference>
<gene>
    <name evidence="6" type="ORF">SEMRO_574_G169130.1</name>
</gene>
<dbReference type="SUPFAM" id="SSF144232">
    <property type="entry name" value="HIT/MYND zinc finger-like"/>
    <property type="match status" value="1"/>
</dbReference>
<accession>A0A9N8E225</accession>
<keyword evidence="1" id="KW-0479">Metal-binding</keyword>
<dbReference type="AlphaFoldDB" id="A0A9N8E225"/>
<keyword evidence="7" id="KW-1185">Reference proteome</keyword>
<dbReference type="OrthoDB" id="206772at2759"/>
<proteinExistence type="predicted"/>
<sequence>MAAEDVLAENRYHILSEYMSILREQYFEASRGDRKALRRLAESENEPHVYRVEALWTLGLLQWRRGDRHVAAENYQEALHLIDTATNHEKKRSRAEETQARLRADGSLMPPQQRFFSSTPVNRPELMARVAVGGQKGDCCKASLEELGEFRLRCCERCKLTFYCSRKCQRKAWQSGHNKACREKMQIEVGDIMQLVGIDSKPEWNGKLVEIVGPDPNAEGRWSSKLLDRISTTNKSIATAKLRHIRPEK</sequence>
<dbReference type="Gene3D" id="6.10.140.2220">
    <property type="match status" value="1"/>
</dbReference>
<evidence type="ECO:0000313" key="7">
    <source>
        <dbReference type="Proteomes" id="UP001153069"/>
    </source>
</evidence>
<organism evidence="6 7">
    <name type="scientific">Seminavis robusta</name>
    <dbReference type="NCBI Taxonomy" id="568900"/>
    <lineage>
        <taxon>Eukaryota</taxon>
        <taxon>Sar</taxon>
        <taxon>Stramenopiles</taxon>
        <taxon>Ochrophyta</taxon>
        <taxon>Bacillariophyta</taxon>
        <taxon>Bacillariophyceae</taxon>
        <taxon>Bacillariophycidae</taxon>
        <taxon>Naviculales</taxon>
        <taxon>Naviculaceae</taxon>
        <taxon>Seminavis</taxon>
    </lineage>
</organism>
<evidence type="ECO:0000256" key="4">
    <source>
        <dbReference type="PROSITE-ProRule" id="PRU00134"/>
    </source>
</evidence>
<keyword evidence="3" id="KW-0862">Zinc</keyword>
<reference evidence="6" key="1">
    <citation type="submission" date="2020-06" db="EMBL/GenBank/DDBJ databases">
        <authorList>
            <consortium name="Plant Systems Biology data submission"/>
        </authorList>
    </citation>
    <scope>NUCLEOTIDE SEQUENCE</scope>
    <source>
        <strain evidence="6">D6</strain>
    </source>
</reference>
<evidence type="ECO:0000256" key="3">
    <source>
        <dbReference type="ARBA" id="ARBA00022833"/>
    </source>
</evidence>
<dbReference type="InterPro" id="IPR002893">
    <property type="entry name" value="Znf_MYND"/>
</dbReference>
<evidence type="ECO:0000256" key="2">
    <source>
        <dbReference type="ARBA" id="ARBA00022771"/>
    </source>
</evidence>
<name>A0A9N8E225_9STRA</name>
<evidence type="ECO:0000259" key="5">
    <source>
        <dbReference type="PROSITE" id="PS50865"/>
    </source>
</evidence>
<dbReference type="PROSITE" id="PS50865">
    <property type="entry name" value="ZF_MYND_2"/>
    <property type="match status" value="1"/>
</dbReference>